<accession>A0A4C1V694</accession>
<evidence type="ECO:0000313" key="2">
    <source>
        <dbReference type="EMBL" id="GBP33715.1"/>
    </source>
</evidence>
<sequence>MAVKAGESAGCCHREKKNPLSMTSRGIRPPDNGVKWRSSLARVVCVNKWPHVQVHCTTSMRTSNMRGFHCFVKSELDEKLPLLRALYAHKDFLGGT</sequence>
<name>A0A4C1V694_EUMVA</name>
<dbReference type="Proteomes" id="UP000299102">
    <property type="component" value="Unassembled WGS sequence"/>
</dbReference>
<keyword evidence="3" id="KW-1185">Reference proteome</keyword>
<evidence type="ECO:0000256" key="1">
    <source>
        <dbReference type="SAM" id="MobiDB-lite"/>
    </source>
</evidence>
<evidence type="ECO:0000313" key="3">
    <source>
        <dbReference type="Proteomes" id="UP000299102"/>
    </source>
</evidence>
<dbReference type="EMBL" id="BGZK01000278">
    <property type="protein sequence ID" value="GBP33715.1"/>
    <property type="molecule type" value="Genomic_DNA"/>
</dbReference>
<proteinExistence type="predicted"/>
<protein>
    <submittedName>
        <fullName evidence="2">Uncharacterized protein</fullName>
    </submittedName>
</protein>
<feature type="region of interest" description="Disordered" evidence="1">
    <location>
        <begin position="1"/>
        <end position="31"/>
    </location>
</feature>
<organism evidence="2 3">
    <name type="scientific">Eumeta variegata</name>
    <name type="common">Bagworm moth</name>
    <name type="synonym">Eumeta japonica</name>
    <dbReference type="NCBI Taxonomy" id="151549"/>
    <lineage>
        <taxon>Eukaryota</taxon>
        <taxon>Metazoa</taxon>
        <taxon>Ecdysozoa</taxon>
        <taxon>Arthropoda</taxon>
        <taxon>Hexapoda</taxon>
        <taxon>Insecta</taxon>
        <taxon>Pterygota</taxon>
        <taxon>Neoptera</taxon>
        <taxon>Endopterygota</taxon>
        <taxon>Lepidoptera</taxon>
        <taxon>Glossata</taxon>
        <taxon>Ditrysia</taxon>
        <taxon>Tineoidea</taxon>
        <taxon>Psychidae</taxon>
        <taxon>Oiketicinae</taxon>
        <taxon>Eumeta</taxon>
    </lineage>
</organism>
<gene>
    <name evidence="2" type="ORF">EVAR_17041_1</name>
</gene>
<reference evidence="2 3" key="1">
    <citation type="journal article" date="2019" name="Commun. Biol.">
        <title>The bagworm genome reveals a unique fibroin gene that provides high tensile strength.</title>
        <authorList>
            <person name="Kono N."/>
            <person name="Nakamura H."/>
            <person name="Ohtoshi R."/>
            <person name="Tomita M."/>
            <person name="Numata K."/>
            <person name="Arakawa K."/>
        </authorList>
    </citation>
    <scope>NUCLEOTIDE SEQUENCE [LARGE SCALE GENOMIC DNA]</scope>
</reference>
<dbReference type="AlphaFoldDB" id="A0A4C1V694"/>
<comment type="caution">
    <text evidence="2">The sequence shown here is derived from an EMBL/GenBank/DDBJ whole genome shotgun (WGS) entry which is preliminary data.</text>
</comment>